<sequence>MKKSQETLRVRKKEDKNQVRKTPEKFPVSPLKTDKSPERIIVSSFKAPNATRSSTSKEKSDKNIPVDFLTYENAILRSIFKFSHHRVDVIFRKWHSTASVKEYSDKKKKIERFIELLNGGLKKSTKKCLIIPPEPKSRDTILTNALLAICKNIIFIKGRLFNKWARCSTPIMARFQEYLLKNLAKILKISLQTYFAKWKNTQRTVDSAKMFGMIAVLQRIFANKGKRVFHPPYIVKDADEIMRRTIKKIRSIIHGLYDSAFIRWHYHKIACNIREKACVFYRACQLASNPIKNAFSFWREKLHSKVTVMRTSGTSKMVRALDKCFRARFKLLLFKTYLKIKPKKLLFRVFNFYSKKYCDETRSSFYLWKLSKESSDGKALQILKDSAVFDIIKNWKKSINYKLKQGFYGFMKNNKHRKLILIRAFITSWKIKKIQAWDRLKALSKDHTKKFKALKMATALKRATRRPQKYGLSKFIIVFPLRSAVSHLVYLFTLRMQRALFACSLFAKNLENVDIKTMTRGLRKDLKKERLRSGKATARSFAEVIKNIPRRVLGVSLKRITIDDEKKIKISIRAMINVFIIRPKEALATWFKFMHAVKNGLMLNQVRAEKLKNTLAHALARTERDAFQRITGSGDKVKGALKSFIRAIEKKTKISLEIWRKYVMSCKHGDLFDAIRSQKLIVNLTNIQKRIMRDSFQRVGGSGDKVKGAVKSFIRAMEKKTKFSLEKWKRFVIGCKHGDLFDAVRSQKLLILLKNIPKRTMKDGFQRIVGQGDKIRGALKSFVRAIEKKTKFSIEKWRKYVAKCRHGDLFDAVRSQKLLILLKNIPRRTMKDGLQRIVGSGDKVKGALKSFIRAIEKKTKFSIEKWQKFVMGCKHGDLFDAIRSQKLILHLGSIEKRTIKDSFQRIEGCGSKAIGALKSFVKALEKKTKFSVEKWKKYIISCKHGALLDAVRSQTLKNHLFGLQKRTTRDAFQRVSGAGDKIFAGIKSIIRRIEKRTQVALKTWKFYAEDCKYGKLLNMIKCEKLRLALMKVPSRTIKDAYQRIVGGGDKIKGAVRSVMKQIEKRQGFAYVKWKEYVNKCKHGDLIDGLKSQKLKNSLEHIIIRKVRDTVQRVLGAGDKIKGVIKDMIRRIEKRPQFAFVKWKTFYVEIKQGILLDAIKTEKLRKALFNVPARTMRNAFQLIIGSGNKVKGAINIIIKQIEKKPKIVLKKWNKMIIEIKQGILLDACRTEKLRNALNKVPRRVLRDAMMRAVGDGGKVNGVLKSLKYSVERRPRDALYKWKKYIQDCHKGKVMDALRAFKLSICMVKIPKRTLRDSYVRMQGNGNLLAGVFKNLENKIKNIPRIAFSKWKDWDQAVRNGLIMDRMRAQKLKNALQLIPSRTMKGAFQRIIGNGNRVAGALKDLSRVYRNLIRSSYQKWGKFIQDCKCKKIFEAFRTEKLRLSLFRLTLRTLKVSQNKIIGMGNAVNGALQRIFLACDKMTRVGYFRWKKFIQLCNKKAFLDNVKSAKLKLFMIGILKRTLKSTLTYMTRDEGNMKKSLSYIFYVFKQMSRNSFIKWRMYIILCKTSSILDNLRSYKLKIALTKIPIRTLRGTFDRILGDGDRVKGALKDMVSKLMNRPKFAIAHWKDYIIGCKNKNFMDNIRSEKVKYQMTKIIQRTVRVTVQKIIGHGDIVKGAFEKLALKVKNKPRKALQKWLKYREMINRNEILDSLKSQKLKICLANIPMRTLRSAFQRIIGDGDMVKGALRKMLIVAKNLTKNGFKIWRNFVIGCDKKDFMDNIRSQKLKNVLSRIPSRTTKYTYQRIIGDGSAVKGAMKTLANRMVQMTKVGLQKWRKYVEDCKSQKLLDGIRSHKLLMVLTKIPTRIIRDASQRISGDGNKIKGAMKNLIDALKTKPKGALIIWRKYIEGCKNRLFFDGLRSHKVKETMSKVARRTVRDTFLRIVGEGDKVRGCMKQIIRGIMKMPKVAIEKWRIYAKECKSNIFFSLMKSQKLKNALARVPYRVIRSGFERIVGSGNRATGALKRIFMALEKKAKLSFIDWRNMIHEHKKKNLTDNIRSQMLRHTLNQLPRSTLNEVFNRLVKEHNMANRTLRRLALVFIKGPEIALQNWKKFIEKDKIVDVKNNFEKKFKAMKVKNSLDKPARKVLRSAKSHADHDNTKLKLALKNLANAVTKRNSDVMRMWHVNSLTYVIDKKNSKEKAEIMTENRGLRLRVTLNHICKRTARIAFRQINPNKDRVAQALSKFEEIVSMRPKMALARWMKFAEKVKSNELLNSIKTLKLRGNLEAIVKRSLRNTFLIASGDGNRVKGALKSIVAGLHKKIKGNFGFWKAYVLNVKEKRLFDSMRSHKLIVIMANLVKRTLKDADERILGGGDKIKGAIRRLLAGLMKIPRDTMENWRKYVRMCKSKSIFDGMRSQKLRNSFDRIPRRILKDSYNRILGDGSFVKGAIRRLLAGLMKIPKNSIEKWKKYIQMCKAKTIFDGMRSQKLKNTFERMSRRTLKDASNRILGDGNLIKGILKSVVRRMIDLPKDSLAKWRLYIRACKTQGLLDNLRSQKLKHSLVSIPTRTLRNVCERIFGEGNLIKGALRRIQIAIQKKPKSAFEQWKKFIENIKRKKYYDNTRSVQLKMCMASLTKRTERITFLIVAGEGNRVKGAMRRLLSSLARIPKDTLDKWRKFVQNCKNKTLFDGMRSHKLKICFEKLTKRIIKDTCNRVLGDGDIVKATLRGIIKKILDLPKDALKKWGNYVNGCKHKDFFDALRSSRLKNTLGRIPVRRIKNILNRVVGGGSAVEGKLKTLFSGLEKLPQIAFKRWIGFVQNIKHKGMFDMMRSQKLKHSLFRLTARTLTDTFRAFDISDKIKICKQTLKFIIKKFEERTKEALSGWKQYVQAIHSKSMFDMIRTHKLLRTLTRIPIRRSKDAYVRLVGGGDKVKGRLNVLFNSIAKIPQIAFIRWKQYIVYTKTKGLLTNLKSMHLKQAMARLTTRTSKISFECIIGDGSRVAGALRRVFIQLQKQTGQGFDNWKKYIEALKDKRFLDNHKALMLKLAFSRFTKRTAKGMFERIIGDGSRVAGALRRVFIQLQKQSRISFEQWKKYIVALKDKKFLDSHKALALKLSFGRFTKRTTKGMFERIIGGGNRARGMLTTLANKYAQVPRDAIKSWKKYISDVKLNKVLDATKAQKLKFTITHMLMRTMKTVSTRITVGNPNVKTAFTRLIFLHKEGKKTALTSWRVYVEQCKKTILLDQVRTEKLRRHLKMIDRRVLKMSIERILGDGSRVKGSLRRLFMNMEKTRVISFQEWKTETFKSRHQVTVAKLRAKKFTEILTSMTNKKFRIITDKVTGKAKVGQTAMRCVYTWLKIKYIHAFRDWKEQTIKVCRKEEKIARKIYVLSFNMTNRTLKLAFKAIMGDSKIKGTLQRIYDNYMKMQLEALKTLWGRVEKIRTIKKINSAYYVFRQLLSYSKKVQAIRFKFWKNMDSVRRARIMKKSTGKMMNFMSINFEGAFWKWKYILTHTGTIINPKHSIVLNRLSKVGNNYQRRLGQFTFFKMILHIKSLPFGQKVTLPQVIAKILKTNGDDSLPPSPEKMFDSRPYSAVSTDIKALENPSNVSTLAAGSLSKEEVSSLNQMGAFEIFSITIKEIRLRKYAWGLASIFTYSQQVGFYDGEHSRLIEQITELRYEKHSLLEDNHTLRNHNDNLVSSLEKANDEFQTISLELDHLRMSAMIRILSRLAELSMHTGYVALALR</sequence>
<dbReference type="OrthoDB" id="323481at2759"/>
<evidence type="ECO:0000313" key="3">
    <source>
        <dbReference type="Proteomes" id="UP000187209"/>
    </source>
</evidence>
<name>A0A1R2BY91_9CILI</name>
<keyword evidence="3" id="KW-1185">Reference proteome</keyword>
<reference evidence="2 3" key="1">
    <citation type="submission" date="2016-11" db="EMBL/GenBank/DDBJ databases">
        <title>The macronuclear genome of Stentor coeruleus: a giant cell with tiny introns.</title>
        <authorList>
            <person name="Slabodnick M."/>
            <person name="Ruby J.G."/>
            <person name="Reiff S.B."/>
            <person name="Swart E.C."/>
            <person name="Gosai S."/>
            <person name="Prabakaran S."/>
            <person name="Witkowska E."/>
            <person name="Larue G.E."/>
            <person name="Fisher S."/>
            <person name="Freeman R.M."/>
            <person name="Gunawardena J."/>
            <person name="Chu W."/>
            <person name="Stover N.A."/>
            <person name="Gregory B.D."/>
            <person name="Nowacki M."/>
            <person name="Derisi J."/>
            <person name="Roy S.W."/>
            <person name="Marshall W.F."/>
            <person name="Sood P."/>
        </authorList>
    </citation>
    <scope>NUCLEOTIDE SEQUENCE [LARGE SCALE GENOMIC DNA]</scope>
    <source>
        <strain evidence="2">WM001</strain>
    </source>
</reference>
<dbReference type="EMBL" id="MPUH01000374">
    <property type="protein sequence ID" value="OMJ81595.1"/>
    <property type="molecule type" value="Genomic_DNA"/>
</dbReference>
<evidence type="ECO:0000313" key="2">
    <source>
        <dbReference type="EMBL" id="OMJ81595.1"/>
    </source>
</evidence>
<evidence type="ECO:0000256" key="1">
    <source>
        <dbReference type="SAM" id="MobiDB-lite"/>
    </source>
</evidence>
<comment type="caution">
    <text evidence="2">The sequence shown here is derived from an EMBL/GenBank/DDBJ whole genome shotgun (WGS) entry which is preliminary data.</text>
</comment>
<organism evidence="2 3">
    <name type="scientific">Stentor coeruleus</name>
    <dbReference type="NCBI Taxonomy" id="5963"/>
    <lineage>
        <taxon>Eukaryota</taxon>
        <taxon>Sar</taxon>
        <taxon>Alveolata</taxon>
        <taxon>Ciliophora</taxon>
        <taxon>Postciliodesmatophora</taxon>
        <taxon>Heterotrichea</taxon>
        <taxon>Heterotrichida</taxon>
        <taxon>Stentoridae</taxon>
        <taxon>Stentor</taxon>
    </lineage>
</organism>
<protein>
    <submittedName>
        <fullName evidence="2">Uncharacterized protein</fullName>
    </submittedName>
</protein>
<feature type="compositionally biased region" description="Basic and acidic residues" evidence="1">
    <location>
        <begin position="1"/>
        <end position="24"/>
    </location>
</feature>
<dbReference type="Proteomes" id="UP000187209">
    <property type="component" value="Unassembled WGS sequence"/>
</dbReference>
<feature type="region of interest" description="Disordered" evidence="1">
    <location>
        <begin position="1"/>
        <end position="37"/>
    </location>
</feature>
<proteinExistence type="predicted"/>
<gene>
    <name evidence="2" type="ORF">SteCoe_17904</name>
</gene>
<accession>A0A1R2BY91</accession>